<comment type="caution">
    <text evidence="2">The sequence shown here is derived from an EMBL/GenBank/DDBJ whole genome shotgun (WGS) entry which is preliminary data.</text>
</comment>
<protein>
    <submittedName>
        <fullName evidence="2">Uncharacterized protein</fullName>
    </submittedName>
</protein>
<name>A0AAW2NVV4_9LAMI</name>
<reference evidence="2" key="1">
    <citation type="submission" date="2020-06" db="EMBL/GenBank/DDBJ databases">
        <authorList>
            <person name="Li T."/>
            <person name="Hu X."/>
            <person name="Zhang T."/>
            <person name="Song X."/>
            <person name="Zhang H."/>
            <person name="Dai N."/>
            <person name="Sheng W."/>
            <person name="Hou X."/>
            <person name="Wei L."/>
        </authorList>
    </citation>
    <scope>NUCLEOTIDE SEQUENCE</scope>
    <source>
        <strain evidence="2">G01</strain>
        <tissue evidence="2">Leaf</tissue>
    </source>
</reference>
<gene>
    <name evidence="2" type="ORF">Sangu_1029300</name>
</gene>
<proteinExistence type="predicted"/>
<dbReference type="AlphaFoldDB" id="A0AAW2NVV4"/>
<dbReference type="PANTHER" id="PTHR33240:SF16">
    <property type="match status" value="1"/>
</dbReference>
<dbReference type="PANTHER" id="PTHR33240">
    <property type="entry name" value="OS08G0508500 PROTEIN"/>
    <property type="match status" value="1"/>
</dbReference>
<sequence>MENSNNGDDHRSYEVDSSLPVAFRPTVPPTNSTLVDANVPGPNPTPGANAPASALNQAVGPVILKPLFCEQLCSSADVLFYKVYQQIELGDIPLELVDTSLYGFVGEVVHSSGQILLPISLGTEPTKRKRMVRFLVVYMPSAYNLILGQPALNTFQAVVSTYHMKLKFLVGDKVREVKGDQYIAQKCYMEVIRGNSGNMEVDLPNKEKHMGSSQQDD</sequence>
<dbReference type="EMBL" id="JACGWK010000006">
    <property type="protein sequence ID" value="KAL0348015.1"/>
    <property type="molecule type" value="Genomic_DNA"/>
</dbReference>
<evidence type="ECO:0000313" key="2">
    <source>
        <dbReference type="EMBL" id="KAL0348015.1"/>
    </source>
</evidence>
<organism evidence="2">
    <name type="scientific">Sesamum angustifolium</name>
    <dbReference type="NCBI Taxonomy" id="2727405"/>
    <lineage>
        <taxon>Eukaryota</taxon>
        <taxon>Viridiplantae</taxon>
        <taxon>Streptophyta</taxon>
        <taxon>Embryophyta</taxon>
        <taxon>Tracheophyta</taxon>
        <taxon>Spermatophyta</taxon>
        <taxon>Magnoliopsida</taxon>
        <taxon>eudicotyledons</taxon>
        <taxon>Gunneridae</taxon>
        <taxon>Pentapetalae</taxon>
        <taxon>asterids</taxon>
        <taxon>lamiids</taxon>
        <taxon>Lamiales</taxon>
        <taxon>Pedaliaceae</taxon>
        <taxon>Sesamum</taxon>
    </lineage>
</organism>
<reference evidence="2" key="2">
    <citation type="journal article" date="2024" name="Plant">
        <title>Genomic evolution and insights into agronomic trait innovations of Sesamum species.</title>
        <authorList>
            <person name="Miao H."/>
            <person name="Wang L."/>
            <person name="Qu L."/>
            <person name="Liu H."/>
            <person name="Sun Y."/>
            <person name="Le M."/>
            <person name="Wang Q."/>
            <person name="Wei S."/>
            <person name="Zheng Y."/>
            <person name="Lin W."/>
            <person name="Duan Y."/>
            <person name="Cao H."/>
            <person name="Xiong S."/>
            <person name="Wang X."/>
            <person name="Wei L."/>
            <person name="Li C."/>
            <person name="Ma Q."/>
            <person name="Ju M."/>
            <person name="Zhao R."/>
            <person name="Li G."/>
            <person name="Mu C."/>
            <person name="Tian Q."/>
            <person name="Mei H."/>
            <person name="Zhang T."/>
            <person name="Gao T."/>
            <person name="Zhang H."/>
        </authorList>
    </citation>
    <scope>NUCLEOTIDE SEQUENCE</scope>
    <source>
        <strain evidence="2">G01</strain>
    </source>
</reference>
<evidence type="ECO:0000256" key="1">
    <source>
        <dbReference type="SAM" id="MobiDB-lite"/>
    </source>
</evidence>
<accession>A0AAW2NVV4</accession>
<feature type="region of interest" description="Disordered" evidence="1">
    <location>
        <begin position="1"/>
        <end position="52"/>
    </location>
</feature>